<comment type="caution">
    <text evidence="2">The sequence shown here is derived from an EMBL/GenBank/DDBJ whole genome shotgun (WGS) entry which is preliminary data.</text>
</comment>
<evidence type="ECO:0000256" key="1">
    <source>
        <dbReference type="SAM" id="Phobius"/>
    </source>
</evidence>
<gene>
    <name evidence="2" type="ORF">BJ981_006114</name>
</gene>
<dbReference type="EMBL" id="JACHBR010000002">
    <property type="protein sequence ID" value="MBB5630350.1"/>
    <property type="molecule type" value="Genomic_DNA"/>
</dbReference>
<evidence type="ECO:0000313" key="3">
    <source>
        <dbReference type="Proteomes" id="UP000588112"/>
    </source>
</evidence>
<keyword evidence="1" id="KW-0472">Membrane</keyword>
<evidence type="ECO:0000313" key="2">
    <source>
        <dbReference type="EMBL" id="MBB5630350.1"/>
    </source>
</evidence>
<protein>
    <submittedName>
        <fullName evidence="2">Uncharacterized protein</fullName>
    </submittedName>
</protein>
<accession>A0A7W8ZAK7</accession>
<keyword evidence="3" id="KW-1185">Reference proteome</keyword>
<proteinExistence type="predicted"/>
<dbReference type="Proteomes" id="UP000588112">
    <property type="component" value="Unassembled WGS sequence"/>
</dbReference>
<reference evidence="2 3" key="1">
    <citation type="submission" date="2020-08" db="EMBL/GenBank/DDBJ databases">
        <title>Sequencing the genomes of 1000 actinobacteria strains.</title>
        <authorList>
            <person name="Klenk H.-P."/>
        </authorList>
    </citation>
    <scope>NUCLEOTIDE SEQUENCE [LARGE SCALE GENOMIC DNA]</scope>
    <source>
        <strain evidence="2 3">DSM 45790</strain>
    </source>
</reference>
<name>A0A7W8ZAK7_9ACTN</name>
<dbReference type="RefSeq" id="WP_184616828.1">
    <property type="nucleotide sequence ID" value="NZ_BOOS01000020.1"/>
</dbReference>
<feature type="transmembrane region" description="Helical" evidence="1">
    <location>
        <begin position="66"/>
        <end position="90"/>
    </location>
</feature>
<organism evidence="2 3">
    <name type="scientific">Sphaerisporangium krabiense</name>
    <dbReference type="NCBI Taxonomy" id="763782"/>
    <lineage>
        <taxon>Bacteria</taxon>
        <taxon>Bacillati</taxon>
        <taxon>Actinomycetota</taxon>
        <taxon>Actinomycetes</taxon>
        <taxon>Streptosporangiales</taxon>
        <taxon>Streptosporangiaceae</taxon>
        <taxon>Sphaerisporangium</taxon>
    </lineage>
</organism>
<sequence>MNSAKRLLHWASGIMVVLGTGHLALASLLTRQQITGWAERGLWATVPLLPTKEGAVQAVESLQSKAAFWGGPGCFSVPLILLGCLIWHLAGRGTALPARIGWALAAWGAVGGVLLVPSPFFALTASGVLIILAARSANRPGADRT</sequence>
<dbReference type="AlphaFoldDB" id="A0A7W8ZAK7"/>
<feature type="transmembrane region" description="Helical" evidence="1">
    <location>
        <begin position="102"/>
        <end position="134"/>
    </location>
</feature>
<dbReference type="InterPro" id="IPR045590">
    <property type="entry name" value="DUF6463"/>
</dbReference>
<keyword evidence="1" id="KW-1133">Transmembrane helix</keyword>
<keyword evidence="1" id="KW-0812">Transmembrane</keyword>
<dbReference type="Pfam" id="PF20064">
    <property type="entry name" value="DUF6463"/>
    <property type="match status" value="1"/>
</dbReference>